<evidence type="ECO:0000256" key="5">
    <source>
        <dbReference type="SAM" id="Coils"/>
    </source>
</evidence>
<comment type="subcellular location">
    <subcellularLocation>
        <location evidence="1">Membrane</location>
    </subcellularLocation>
</comment>
<evidence type="ECO:0000256" key="2">
    <source>
        <dbReference type="ARBA" id="ARBA00022692"/>
    </source>
</evidence>
<dbReference type="HOGENOM" id="CLU_404417_0_0_1"/>
<dbReference type="EMBL" id="HG793128">
    <property type="protein sequence ID" value="CDK27791.1"/>
    <property type="molecule type" value="Genomic_DNA"/>
</dbReference>
<gene>
    <name evidence="8" type="ORF">KUCA_T00003770001</name>
</gene>
<evidence type="ECO:0000259" key="7">
    <source>
        <dbReference type="PROSITE" id="PS51469"/>
    </source>
</evidence>
<dbReference type="GO" id="GO:0034993">
    <property type="term" value="C:meiotic nuclear membrane microtubule tethering complex"/>
    <property type="evidence" value="ECO:0007669"/>
    <property type="project" value="TreeGrafter"/>
</dbReference>
<dbReference type="InterPro" id="IPR012919">
    <property type="entry name" value="SUN_dom"/>
</dbReference>
<dbReference type="Proteomes" id="UP000019384">
    <property type="component" value="Unassembled WGS sequence"/>
</dbReference>
<dbReference type="AlphaFoldDB" id="W6MMK7"/>
<feature type="transmembrane region" description="Helical" evidence="6">
    <location>
        <begin position="128"/>
        <end position="152"/>
    </location>
</feature>
<dbReference type="OrthoDB" id="3997571at2759"/>
<keyword evidence="5" id="KW-0175">Coiled coil</keyword>
<reference evidence="8" key="1">
    <citation type="submission" date="2013-12" db="EMBL/GenBank/DDBJ databases">
        <authorList>
            <person name="Genoscope - CEA"/>
        </authorList>
    </citation>
    <scope>NUCLEOTIDE SEQUENCE</scope>
    <source>
        <strain evidence="8">CBS 1993</strain>
    </source>
</reference>
<reference evidence="8" key="2">
    <citation type="submission" date="2014-02" db="EMBL/GenBank/DDBJ databases">
        <title>Complete DNA sequence of /Kuraishia capsulata/ illustrates novel genomic features among budding yeasts (/Saccharomycotina/).</title>
        <authorList>
            <person name="Morales L."/>
            <person name="Noel B."/>
            <person name="Porcel B."/>
            <person name="Marcet-Houben M."/>
            <person name="Hullo M-F."/>
            <person name="Sacerdot C."/>
            <person name="Tekaia F."/>
            <person name="Leh-Louis V."/>
            <person name="Despons L."/>
            <person name="Khanna V."/>
            <person name="Aury J-M."/>
            <person name="Barbe V."/>
            <person name="Couloux A."/>
            <person name="Labadie K."/>
            <person name="Pelletier E."/>
            <person name="Souciet J-L."/>
            <person name="Boekhout T."/>
            <person name="Gabaldon T."/>
            <person name="Wincker P."/>
            <person name="Dujon B."/>
        </authorList>
    </citation>
    <scope>NUCLEOTIDE SEQUENCE</scope>
    <source>
        <strain evidence="8">CBS 1993</strain>
    </source>
</reference>
<evidence type="ECO:0000313" key="9">
    <source>
        <dbReference type="Proteomes" id="UP000019384"/>
    </source>
</evidence>
<dbReference type="GO" id="GO:0043495">
    <property type="term" value="F:protein-membrane adaptor activity"/>
    <property type="evidence" value="ECO:0007669"/>
    <property type="project" value="TreeGrafter"/>
</dbReference>
<evidence type="ECO:0000256" key="4">
    <source>
        <dbReference type="ARBA" id="ARBA00023136"/>
    </source>
</evidence>
<dbReference type="Pfam" id="PF07738">
    <property type="entry name" value="Sad1_UNC"/>
    <property type="match status" value="1"/>
</dbReference>
<evidence type="ECO:0000256" key="1">
    <source>
        <dbReference type="ARBA" id="ARBA00004370"/>
    </source>
</evidence>
<protein>
    <recommendedName>
        <fullName evidence="7">SUN domain-containing protein</fullName>
    </recommendedName>
</protein>
<feature type="domain" description="SUN" evidence="7">
    <location>
        <begin position="438"/>
        <end position="643"/>
    </location>
</feature>
<keyword evidence="4 6" id="KW-0472">Membrane</keyword>
<dbReference type="InterPro" id="IPR045119">
    <property type="entry name" value="SUN1-5"/>
</dbReference>
<keyword evidence="9" id="KW-1185">Reference proteome</keyword>
<accession>W6MMK7</accession>
<dbReference type="RefSeq" id="XP_022459783.1">
    <property type="nucleotide sequence ID" value="XM_022602217.1"/>
</dbReference>
<name>W6MMK7_9ASCO</name>
<keyword evidence="3 6" id="KW-1133">Transmembrane helix</keyword>
<organism evidence="8 9">
    <name type="scientific">Kuraishia capsulata CBS 1993</name>
    <dbReference type="NCBI Taxonomy" id="1382522"/>
    <lineage>
        <taxon>Eukaryota</taxon>
        <taxon>Fungi</taxon>
        <taxon>Dikarya</taxon>
        <taxon>Ascomycota</taxon>
        <taxon>Saccharomycotina</taxon>
        <taxon>Pichiomycetes</taxon>
        <taxon>Pichiales</taxon>
        <taxon>Pichiaceae</taxon>
        <taxon>Kuraishia</taxon>
    </lineage>
</organism>
<dbReference type="PANTHER" id="PTHR12911:SF8">
    <property type="entry name" value="KLAROID PROTEIN-RELATED"/>
    <property type="match status" value="1"/>
</dbReference>
<keyword evidence="2 6" id="KW-0812">Transmembrane</keyword>
<dbReference type="PROSITE" id="PS51469">
    <property type="entry name" value="SUN"/>
    <property type="match status" value="1"/>
</dbReference>
<dbReference type="Gene3D" id="2.60.120.260">
    <property type="entry name" value="Galactose-binding domain-like"/>
    <property type="match status" value="1"/>
</dbReference>
<evidence type="ECO:0000313" key="8">
    <source>
        <dbReference type="EMBL" id="CDK27791.1"/>
    </source>
</evidence>
<dbReference type="GeneID" id="34521171"/>
<proteinExistence type="predicted"/>
<dbReference type="PANTHER" id="PTHR12911">
    <property type="entry name" value="SAD1/UNC-84-LIKE PROTEIN-RELATED"/>
    <property type="match status" value="1"/>
</dbReference>
<evidence type="ECO:0000256" key="3">
    <source>
        <dbReference type="ARBA" id="ARBA00022989"/>
    </source>
</evidence>
<feature type="coiled-coil region" evidence="5">
    <location>
        <begin position="290"/>
        <end position="317"/>
    </location>
</feature>
<evidence type="ECO:0000256" key="6">
    <source>
        <dbReference type="SAM" id="Phobius"/>
    </source>
</evidence>
<dbReference type="STRING" id="1382522.W6MMK7"/>
<sequence length="680" mass="76336">MWSLYQNIHTESPIVVCTTMKGRNNPNQEFRGFNEPDAIDDEELRFLNDTYRTAKNNGGLPQQHRETFQESTFDVKESRIYDSLDGSVPNTPISKKKQLIDAPKLTSTKLSVADSFTNILREFTNKRVWVLAIIVVPTVLISVVATVFYLSYAFPVQSMQDANTRFAAYDSQLRIISAYQKRSNKDYLQIVPQFRDIEEKLSNLDLDLSKRVDSLDISFDKAVKEQVQIAGDVERLSKQVQVIQGEVNKANEDADTLRALLEANAGGSSESLSEVWTRFTALQNKTESLLTEFNDKIEEITIKNEQAKRLLEKRDKNLISIDPSTGKVLIKPEFEKYISEFVAKALEQHKEDFSLQDFASKLEVNLQNEVRSKLHDEIQSIKEEVSASIASSRGSHDNGSVPQLSDFELSRLVSRIVRQEIKKSTSSQQTNYASQSQGAKIIPKVTVPQTIRRPRKRTTALERVAWGWYDFLKRQLVGEVSFDPLGAGDVYDRRNSPANVLVDDNSLWQILGHPDKVSVGISLSEPVLLNQVVLCHPNDVAPSSTAPRKIELLAKPAKGSSGNSLRQVSSGFIHENKLFAPEYIKLADLEYRKEGGSCQKFELSVAIKDSETPVSEVVILINSNWGNDDLTVLKSISIYGFKSPKTVKSSNRLGGILNSFKHFKDDIDHSGATLGDDVPF</sequence>